<dbReference type="EMBL" id="JAENJH010000002">
    <property type="protein sequence ID" value="MBK1784882.1"/>
    <property type="molecule type" value="Genomic_DNA"/>
</dbReference>
<dbReference type="RefSeq" id="WP_200317590.1">
    <property type="nucleotide sequence ID" value="NZ_JAENJH010000002.1"/>
</dbReference>
<dbReference type="InterPro" id="IPR013216">
    <property type="entry name" value="Methyltransf_11"/>
</dbReference>
<organism evidence="2 3">
    <name type="scientific">Prauserella cavernicola</name>
    <dbReference type="NCBI Taxonomy" id="2800127"/>
    <lineage>
        <taxon>Bacteria</taxon>
        <taxon>Bacillati</taxon>
        <taxon>Actinomycetota</taxon>
        <taxon>Actinomycetes</taxon>
        <taxon>Pseudonocardiales</taxon>
        <taxon>Pseudonocardiaceae</taxon>
        <taxon>Prauserella</taxon>
    </lineage>
</organism>
<protein>
    <submittedName>
        <fullName evidence="2">Class I SAM-dependent methyltransferase</fullName>
    </submittedName>
</protein>
<keyword evidence="2" id="KW-0808">Transferase</keyword>
<dbReference type="Gene3D" id="3.40.50.150">
    <property type="entry name" value="Vaccinia Virus protein VP39"/>
    <property type="match status" value="1"/>
</dbReference>
<reference evidence="2" key="1">
    <citation type="submission" date="2020-12" db="EMBL/GenBank/DDBJ databases">
        <title>Prauserella sp. ASG 168, a novel actinomycete isolated from cave rock.</title>
        <authorList>
            <person name="Suriyachadkun C."/>
        </authorList>
    </citation>
    <scope>NUCLEOTIDE SEQUENCE</scope>
    <source>
        <strain evidence="2">ASG 168</strain>
    </source>
</reference>
<dbReference type="GO" id="GO:0032259">
    <property type="term" value="P:methylation"/>
    <property type="evidence" value="ECO:0007669"/>
    <property type="project" value="UniProtKB-KW"/>
</dbReference>
<comment type="caution">
    <text evidence="2">The sequence shown here is derived from an EMBL/GenBank/DDBJ whole genome shotgun (WGS) entry which is preliminary data.</text>
</comment>
<sequence>MSRRAYWDRQAADYDARRATAERRYFAESRPWVCGRAVGSTLELAVGTGLNLPHYPAEVELTGIEWSPSMLAEALRRAESLGRRIDLRVADATDLPFAPDSFDTVVSTFSLCCVSDHRRALAEAARVLRPGGRLLLADHVAASSVPVRVLQHLVDVVSIPAQGEHYTRRPIRRLAALGLDVVESQRTTYGAIERVHARKN</sequence>
<evidence type="ECO:0000259" key="1">
    <source>
        <dbReference type="Pfam" id="PF08241"/>
    </source>
</evidence>
<evidence type="ECO:0000313" key="3">
    <source>
        <dbReference type="Proteomes" id="UP000635245"/>
    </source>
</evidence>
<dbReference type="PANTHER" id="PTHR45036">
    <property type="entry name" value="METHYLTRANSFERASE LIKE 7B"/>
    <property type="match status" value="1"/>
</dbReference>
<dbReference type="InterPro" id="IPR052356">
    <property type="entry name" value="Thiol_S-MT"/>
</dbReference>
<keyword evidence="3" id="KW-1185">Reference proteome</keyword>
<keyword evidence="2" id="KW-0489">Methyltransferase</keyword>
<dbReference type="GO" id="GO:0008757">
    <property type="term" value="F:S-adenosylmethionine-dependent methyltransferase activity"/>
    <property type="evidence" value="ECO:0007669"/>
    <property type="project" value="InterPro"/>
</dbReference>
<proteinExistence type="predicted"/>
<dbReference type="Proteomes" id="UP000635245">
    <property type="component" value="Unassembled WGS sequence"/>
</dbReference>
<dbReference type="AlphaFoldDB" id="A0A934QMV5"/>
<dbReference type="CDD" id="cd02440">
    <property type="entry name" value="AdoMet_MTases"/>
    <property type="match status" value="1"/>
</dbReference>
<dbReference type="SUPFAM" id="SSF53335">
    <property type="entry name" value="S-adenosyl-L-methionine-dependent methyltransferases"/>
    <property type="match status" value="1"/>
</dbReference>
<evidence type="ECO:0000313" key="2">
    <source>
        <dbReference type="EMBL" id="MBK1784882.1"/>
    </source>
</evidence>
<gene>
    <name evidence="2" type="ORF">JHE00_11135</name>
</gene>
<accession>A0A934QMV5</accession>
<dbReference type="Pfam" id="PF08241">
    <property type="entry name" value="Methyltransf_11"/>
    <property type="match status" value="1"/>
</dbReference>
<feature type="domain" description="Methyltransferase type 11" evidence="1">
    <location>
        <begin position="42"/>
        <end position="135"/>
    </location>
</feature>
<dbReference type="PANTHER" id="PTHR45036:SF1">
    <property type="entry name" value="METHYLTRANSFERASE LIKE 7A"/>
    <property type="match status" value="1"/>
</dbReference>
<dbReference type="InterPro" id="IPR029063">
    <property type="entry name" value="SAM-dependent_MTases_sf"/>
</dbReference>
<name>A0A934QMV5_9PSEU</name>